<dbReference type="SUPFAM" id="SSF49785">
    <property type="entry name" value="Galactose-binding domain-like"/>
    <property type="match status" value="2"/>
</dbReference>
<dbReference type="InterPro" id="IPR002241">
    <property type="entry name" value="Glyco_hydro_27"/>
</dbReference>
<evidence type="ECO:0000256" key="1">
    <source>
        <dbReference type="ARBA" id="ARBA00009743"/>
    </source>
</evidence>
<keyword evidence="3" id="KW-0378">Hydrolase</keyword>
<dbReference type="AlphaFoldDB" id="A0A3A1URR5"/>
<comment type="caution">
    <text evidence="6">The sequence shown here is derived from an EMBL/GenBank/DDBJ whole genome shotgun (WGS) entry which is preliminary data.</text>
</comment>
<sequence>MKRSYRLWSRKGMVLMLAFMLFVLTAAVMPGPSAENAGGSLAEAAEGENAQAAEAITYEAESPGNTLSGKAEIKACQPSTGCSGGQMVGGLWGGSSLTFNGVNVTEAGVYTMTVHYISGDPRPFQLTVNGGGTDTYNPPATADWETLGAYELQLELQAGDNALKFDDGGGYSPDIDRIELRLSEPGGGGPGEPEEGSVYEAESSANLLTGNASISACQTATGCSGGLKVGNLWGGSTLQFREVTVEQAGVYTLSVYYLSGDPRPVSIAVNDGESENYAFPKTADWDTLGVFRVEVLLQEGTNAITFDDDGGWSPDIDKIEVAASGDGGEDPGPVDNIGLIGDAVRSDKFGSIRVTEHEQGAVFATSSYAVTFNTESGLSAIAWDGKTLIKGAYASAQLGDQLLDSRKYDEHLFNLRDVMRIKDNHGKGVRVTVENRSEGLPVMKQIYQLYEDQPYFLMSQELVSETSIRSNDMAPFAVHAKGGVDLGSYGDNRVLITPFDNDMWSRYQSRTINTSLNSDNYISSEMTAVYDNVSRSGLIIGSVTHDVWKTGIYWSGSNDRLNKLKVYGGFTSVTSTHDTIEHGYVEGKTLKSPQIMVGYYDDYRDGLEGYGEANAAVAPPLAFGKGVPSGVPVGWNSWGAYDSSLSYDKVVAVSDFFKANLQQTFNNKGTVYINMDSYWDNLTDQQLRDAVKVIRKNGQKAGIYYGPFVYWGDNMAQPVEGTNGQYTYGDIILRDEAGNPLPKVDGAYAIDPTHPGSKMRVEHIFQRFLDYGFEYIKIDFLSHGSFEGVHYDPNVTTGIQAYNEGMAHINQTLKGRMFISASIAPLFPSQYAHARRISCDIDGSLARTEYQLNNLTYGWWQNGTIYRYTDPDYMTLIKGGSYNAAQSRVNAAAISGTVFMSSDDVSNPEAQDLMKALLTNRDVNEIAVLGEAFRPVEGNTGTAAADVFVLQHKKDYYVAVFNYEQVPASKTIDLTRAFGISASAKAELTDVWTGSKTEAKQTLTVALEAGQSKLFKVKVKK</sequence>
<evidence type="ECO:0000313" key="7">
    <source>
        <dbReference type="Proteomes" id="UP000266482"/>
    </source>
</evidence>
<dbReference type="InterPro" id="IPR013780">
    <property type="entry name" value="Glyco_hydro_b"/>
</dbReference>
<dbReference type="InterPro" id="IPR017853">
    <property type="entry name" value="GH"/>
</dbReference>
<evidence type="ECO:0000256" key="2">
    <source>
        <dbReference type="ARBA" id="ARBA00022729"/>
    </source>
</evidence>
<keyword evidence="4" id="KW-0326">Glycosidase</keyword>
<accession>A0A3A1URR5</accession>
<dbReference type="PANTHER" id="PTHR11452:SF75">
    <property type="entry name" value="ALPHA-GALACTOSIDASE MEL1"/>
    <property type="match status" value="1"/>
</dbReference>
<name>A0A3A1URR5_9BACL</name>
<feature type="domain" description="CBM6" evidence="5">
    <location>
        <begin position="197"/>
        <end position="322"/>
    </location>
</feature>
<dbReference type="InterPro" id="IPR041233">
    <property type="entry name" value="Melibiase_C"/>
</dbReference>
<evidence type="ECO:0000256" key="3">
    <source>
        <dbReference type="ARBA" id="ARBA00022801"/>
    </source>
</evidence>
<dbReference type="Gene3D" id="2.60.40.1180">
    <property type="entry name" value="Golgi alpha-mannosidase II"/>
    <property type="match status" value="1"/>
</dbReference>
<dbReference type="Pfam" id="PF17801">
    <property type="entry name" value="Melibiase_C"/>
    <property type="match status" value="1"/>
</dbReference>
<gene>
    <name evidence="6" type="ORF">D3P08_21525</name>
</gene>
<dbReference type="Pfam" id="PF03422">
    <property type="entry name" value="CBM_6"/>
    <property type="match status" value="1"/>
</dbReference>
<reference evidence="6 7" key="1">
    <citation type="submission" date="2018-09" db="EMBL/GenBank/DDBJ databases">
        <title>Paenibacillus aracenensis nov. sp. isolated from a cave in southern Spain.</title>
        <authorList>
            <person name="Jurado V."/>
            <person name="Gutierrez-Patricio S."/>
            <person name="Gonzalez-Pimentel J.L."/>
            <person name="Miller A.Z."/>
            <person name="Laiz L."/>
            <person name="Saiz-Jimenez C."/>
        </authorList>
    </citation>
    <scope>NUCLEOTIDE SEQUENCE [LARGE SCALE GENOMIC DNA]</scope>
    <source>
        <strain evidence="6 7">DSM 22867</strain>
    </source>
</reference>
<dbReference type="OrthoDB" id="1031955at2"/>
<evidence type="ECO:0000313" key="6">
    <source>
        <dbReference type="EMBL" id="RIX50131.1"/>
    </source>
</evidence>
<comment type="similarity">
    <text evidence="1">Belongs to the glycosyl hydrolase 27 family.</text>
</comment>
<feature type="domain" description="CBM6" evidence="5">
    <location>
        <begin position="56"/>
        <end position="181"/>
    </location>
</feature>
<dbReference type="Proteomes" id="UP000266482">
    <property type="component" value="Unassembled WGS sequence"/>
</dbReference>
<organism evidence="6 7">
    <name type="scientific">Paenibacillus nanensis</name>
    <dbReference type="NCBI Taxonomy" id="393251"/>
    <lineage>
        <taxon>Bacteria</taxon>
        <taxon>Bacillati</taxon>
        <taxon>Bacillota</taxon>
        <taxon>Bacilli</taxon>
        <taxon>Bacillales</taxon>
        <taxon>Paenibacillaceae</taxon>
        <taxon>Paenibacillus</taxon>
    </lineage>
</organism>
<dbReference type="RefSeq" id="WP_119602180.1">
    <property type="nucleotide sequence ID" value="NZ_QXQA01000016.1"/>
</dbReference>
<dbReference type="GO" id="GO:0004553">
    <property type="term" value="F:hydrolase activity, hydrolyzing O-glycosyl compounds"/>
    <property type="evidence" value="ECO:0007669"/>
    <property type="project" value="InterPro"/>
</dbReference>
<protein>
    <submittedName>
        <fullName evidence="6">Carbohydrate-binding protein</fullName>
    </submittedName>
</protein>
<dbReference type="SUPFAM" id="SSF51011">
    <property type="entry name" value="Glycosyl hydrolase domain"/>
    <property type="match status" value="1"/>
</dbReference>
<evidence type="ECO:0000259" key="5">
    <source>
        <dbReference type="PROSITE" id="PS51175"/>
    </source>
</evidence>
<dbReference type="Gene3D" id="2.60.120.260">
    <property type="entry name" value="Galactose-binding domain-like"/>
    <property type="match status" value="2"/>
</dbReference>
<dbReference type="InterPro" id="IPR005084">
    <property type="entry name" value="CBM6"/>
</dbReference>
<dbReference type="PANTHER" id="PTHR11452">
    <property type="entry name" value="ALPHA-GALACTOSIDASE/ALPHA-N-ACETYLGALACTOSAMINIDASE"/>
    <property type="match status" value="1"/>
</dbReference>
<keyword evidence="7" id="KW-1185">Reference proteome</keyword>
<dbReference type="GO" id="GO:0005975">
    <property type="term" value="P:carbohydrate metabolic process"/>
    <property type="evidence" value="ECO:0007669"/>
    <property type="project" value="InterPro"/>
</dbReference>
<dbReference type="CDD" id="cd04081">
    <property type="entry name" value="CBM35_galactosidase-like"/>
    <property type="match status" value="2"/>
</dbReference>
<keyword evidence="2" id="KW-0732">Signal</keyword>
<proteinExistence type="inferred from homology"/>
<dbReference type="SUPFAM" id="SSF51445">
    <property type="entry name" value="(Trans)glycosidases"/>
    <property type="match status" value="1"/>
</dbReference>
<dbReference type="InterPro" id="IPR008979">
    <property type="entry name" value="Galactose-bd-like_sf"/>
</dbReference>
<dbReference type="InterPro" id="IPR013785">
    <property type="entry name" value="Aldolase_TIM"/>
</dbReference>
<dbReference type="Gene3D" id="3.20.20.70">
    <property type="entry name" value="Aldolase class I"/>
    <property type="match status" value="1"/>
</dbReference>
<evidence type="ECO:0000256" key="4">
    <source>
        <dbReference type="ARBA" id="ARBA00023295"/>
    </source>
</evidence>
<dbReference type="GO" id="GO:0030246">
    <property type="term" value="F:carbohydrate binding"/>
    <property type="evidence" value="ECO:0007669"/>
    <property type="project" value="InterPro"/>
</dbReference>
<dbReference type="EMBL" id="QXQA01000016">
    <property type="protein sequence ID" value="RIX50131.1"/>
    <property type="molecule type" value="Genomic_DNA"/>
</dbReference>
<dbReference type="PROSITE" id="PS51175">
    <property type="entry name" value="CBM6"/>
    <property type="match status" value="2"/>
</dbReference>